<keyword evidence="9" id="KW-0472">Membrane</keyword>
<dbReference type="InterPro" id="IPR011989">
    <property type="entry name" value="ARM-like"/>
</dbReference>
<evidence type="ECO:0000256" key="3">
    <source>
        <dbReference type="ARBA" id="ARBA00022737"/>
    </source>
</evidence>
<evidence type="ECO:0000313" key="11">
    <source>
        <dbReference type="EMBL" id="CAF3814791.1"/>
    </source>
</evidence>
<name>A0A819CAR3_9BILA</name>
<dbReference type="PROSITE" id="PS50176">
    <property type="entry name" value="ARM_REPEAT"/>
    <property type="match status" value="3"/>
</dbReference>
<dbReference type="Proteomes" id="UP000663842">
    <property type="component" value="Unassembled WGS sequence"/>
</dbReference>
<feature type="coiled-coil region" evidence="7">
    <location>
        <begin position="542"/>
        <end position="569"/>
    </location>
</feature>
<feature type="domain" description="IBB" evidence="10">
    <location>
        <begin position="1"/>
        <end position="53"/>
    </location>
</feature>
<keyword evidence="4" id="KW-0653">Protein transport</keyword>
<evidence type="ECO:0000256" key="5">
    <source>
        <dbReference type="PROSITE-ProRule" id="PRU00259"/>
    </source>
</evidence>
<dbReference type="InterPro" id="IPR002652">
    <property type="entry name" value="Importin-a_IBB"/>
</dbReference>
<dbReference type="Pfam" id="PF01749">
    <property type="entry name" value="IBB"/>
    <property type="match status" value="1"/>
</dbReference>
<organism evidence="11 12">
    <name type="scientific">Rotaria magnacalcarata</name>
    <dbReference type="NCBI Taxonomy" id="392030"/>
    <lineage>
        <taxon>Eukaryota</taxon>
        <taxon>Metazoa</taxon>
        <taxon>Spiralia</taxon>
        <taxon>Gnathifera</taxon>
        <taxon>Rotifera</taxon>
        <taxon>Eurotatoria</taxon>
        <taxon>Bdelloidea</taxon>
        <taxon>Philodinida</taxon>
        <taxon>Philodinidae</taxon>
        <taxon>Rotaria</taxon>
    </lineage>
</organism>
<feature type="repeat" description="ARM" evidence="5">
    <location>
        <begin position="159"/>
        <end position="187"/>
    </location>
</feature>
<keyword evidence="7" id="KW-0175">Coiled coil</keyword>
<reference evidence="11" key="1">
    <citation type="submission" date="2021-02" db="EMBL/GenBank/DDBJ databases">
        <authorList>
            <person name="Nowell W R."/>
        </authorList>
    </citation>
    <scope>NUCLEOTIDE SEQUENCE</scope>
</reference>
<keyword evidence="9" id="KW-0812">Transmembrane</keyword>
<keyword evidence="2 6" id="KW-0813">Transport</keyword>
<dbReference type="GO" id="GO:0006606">
    <property type="term" value="P:protein import into nucleus"/>
    <property type="evidence" value="ECO:0007669"/>
    <property type="project" value="InterPro"/>
</dbReference>
<evidence type="ECO:0000256" key="8">
    <source>
        <dbReference type="SAM" id="MobiDB-lite"/>
    </source>
</evidence>
<dbReference type="AlphaFoldDB" id="A0A819CAR3"/>
<dbReference type="Pfam" id="PF16186">
    <property type="entry name" value="Arm_3"/>
    <property type="match status" value="1"/>
</dbReference>
<comment type="caution">
    <text evidence="11">The sequence shown here is derived from an EMBL/GenBank/DDBJ whole genome shotgun (WGS) entry which is preliminary data.</text>
</comment>
<dbReference type="PANTHER" id="PTHR23316">
    <property type="entry name" value="IMPORTIN ALPHA"/>
    <property type="match status" value="1"/>
</dbReference>
<dbReference type="GO" id="GO:0005634">
    <property type="term" value="C:nucleus"/>
    <property type="evidence" value="ECO:0007669"/>
    <property type="project" value="UniProtKB-ARBA"/>
</dbReference>
<dbReference type="Gene3D" id="1.20.5.690">
    <property type="entry name" value="Importin-alpha, importin-beta-binding domain"/>
    <property type="match status" value="1"/>
</dbReference>
<dbReference type="InterPro" id="IPR036975">
    <property type="entry name" value="Importin-a_IBB_sf"/>
</dbReference>
<gene>
    <name evidence="11" type="ORF">UXM345_LOCUS5604</name>
</gene>
<dbReference type="EMBL" id="CAJOBF010000420">
    <property type="protein sequence ID" value="CAF3814791.1"/>
    <property type="molecule type" value="Genomic_DNA"/>
</dbReference>
<dbReference type="SMART" id="SM00185">
    <property type="entry name" value="ARM"/>
    <property type="match status" value="8"/>
</dbReference>
<evidence type="ECO:0000256" key="1">
    <source>
        <dbReference type="ARBA" id="ARBA00010394"/>
    </source>
</evidence>
<comment type="similarity">
    <text evidence="1">Belongs to the importin alpha family.</text>
</comment>
<keyword evidence="9" id="KW-1133">Transmembrane helix</keyword>
<proteinExistence type="inferred from homology"/>
<evidence type="ECO:0000256" key="2">
    <source>
        <dbReference type="ARBA" id="ARBA00022448"/>
    </source>
</evidence>
<dbReference type="InterPro" id="IPR016024">
    <property type="entry name" value="ARM-type_fold"/>
</dbReference>
<accession>A0A819CAR3</accession>
<evidence type="ECO:0000256" key="6">
    <source>
        <dbReference type="PROSITE-ProRule" id="PRU00561"/>
    </source>
</evidence>
<dbReference type="Gene3D" id="1.25.10.10">
    <property type="entry name" value="Leucine-rich Repeat Variant"/>
    <property type="match status" value="1"/>
</dbReference>
<keyword evidence="3" id="KW-0677">Repeat</keyword>
<evidence type="ECO:0000256" key="4">
    <source>
        <dbReference type="ARBA" id="ARBA00022927"/>
    </source>
</evidence>
<feature type="repeat" description="ARM" evidence="5">
    <location>
        <begin position="117"/>
        <end position="159"/>
    </location>
</feature>
<evidence type="ECO:0000256" key="7">
    <source>
        <dbReference type="SAM" id="Coils"/>
    </source>
</evidence>
<dbReference type="FunFam" id="1.25.10.10:FF:000021">
    <property type="entry name" value="Importin subunit alpha"/>
    <property type="match status" value="1"/>
</dbReference>
<feature type="repeat" description="ARM" evidence="5">
    <location>
        <begin position="328"/>
        <end position="356"/>
    </location>
</feature>
<evidence type="ECO:0000256" key="9">
    <source>
        <dbReference type="SAM" id="Phobius"/>
    </source>
</evidence>
<dbReference type="GO" id="GO:0061608">
    <property type="term" value="F:nuclear import signal receptor activity"/>
    <property type="evidence" value="ECO:0007669"/>
    <property type="project" value="InterPro"/>
</dbReference>
<sequence length="626" mass="69878">MSNNTRKKTYKNTALDSEELRKRREDLTLSLRKEKRAEQHFKRRNIASTSEQETPISFPATNEVISNIGPIEPVITSQMVAALYGDDVQQMLDATVRFRKLLSKEPNPPIDEVITAGIVPRFVQLLLFEHFQIQFEAAWALTNIASGNSSQTKYVIDAGAVPVFVQLLSSSNEDVQEQAVWALGNIAGDSPDCRDYVLSTEVLQPLLTIFTRHTRLTMARNAVWCLSNLCRGKNPAVDFNKVAPALPVLSQLLHNYDADVLADTCWAVSYLSDGPNEKIQAVINVVDIRRLVELLVHPVLNVQSSALRAVGNIVTGDDHQTQAVLDAGVLPHLLVLLNSTKESIKKEACWTLSNITAGVQGQIQAVIDAHIFPSLINILKHGDHKTRKEAAWAMTNATSGGSPQQIKYIIEQGAIPPLCDLLSVLDAKIIQVALNGLDNILKTGAAESKLNNGQNVYAMMIEECYGLDKIEYLQSHENIEIYQKAFHLIEAYFGVDEDENLPAQGESRPFEFGTSTTTEDSQEQIIDHYYQEQQDNGLYAIMMQQQTELEQLIQIAENLRNDIIKLHDKEKEIIEHLNLIKTSQTSLFDNIYSFISNKSVLFFVSGIVTGFYIIPTISKLFSSTRA</sequence>
<evidence type="ECO:0000259" key="10">
    <source>
        <dbReference type="PROSITE" id="PS51214"/>
    </source>
</evidence>
<feature type="compositionally biased region" description="Basic residues" evidence="8">
    <location>
        <begin position="1"/>
        <end position="10"/>
    </location>
</feature>
<dbReference type="PROSITE" id="PS51214">
    <property type="entry name" value="IBB"/>
    <property type="match status" value="1"/>
</dbReference>
<dbReference type="InterPro" id="IPR000225">
    <property type="entry name" value="Armadillo"/>
</dbReference>
<dbReference type="SUPFAM" id="SSF48371">
    <property type="entry name" value="ARM repeat"/>
    <property type="match status" value="1"/>
</dbReference>
<dbReference type="InterPro" id="IPR032413">
    <property type="entry name" value="Arm_3"/>
</dbReference>
<protein>
    <recommendedName>
        <fullName evidence="10">IBB domain-containing protein</fullName>
    </recommendedName>
</protein>
<feature type="region of interest" description="Disordered" evidence="8">
    <location>
        <begin position="1"/>
        <end position="21"/>
    </location>
</feature>
<dbReference type="Pfam" id="PF00514">
    <property type="entry name" value="Arm"/>
    <property type="match status" value="7"/>
</dbReference>
<feature type="transmembrane region" description="Helical" evidence="9">
    <location>
        <begin position="600"/>
        <end position="621"/>
    </location>
</feature>
<evidence type="ECO:0000313" key="12">
    <source>
        <dbReference type="Proteomes" id="UP000663842"/>
    </source>
</evidence>